<proteinExistence type="predicted"/>
<keyword evidence="2" id="KW-1185">Reference proteome</keyword>
<name>A0A9P5PD49_9AGAR</name>
<dbReference type="Gene3D" id="1.25.40.10">
    <property type="entry name" value="Tetratricopeptide repeat domain"/>
    <property type="match status" value="3"/>
</dbReference>
<sequence>MFSHASNFRIDGQPTFIVYQGSPQDPNHDNVQISVSDVLKCPSPSQYFVGRADTLSKLAKVFSAPVVTVFDPDPDSLARFVRSFSRRPTIYIDATSEEALTNVLAEHPQDFESIYSDTILVLENAWENVYTSLVLGDHFPVCLQCPILATSTDSNISNIASSFAHAFQLPQNSSNKSAMAKCWTEIQRALMPGQRIVSLVASGGTGKTQTVSKFIQDNSSRFANIWFFDATSKETLTSDFKELAKAAGVGDQIKDIRNFLARTHQNWMCIFDSADDEQLYLKDYLPICAHGNIIITSRLVRTSEMDSPGCHIGFFDLNRDDAIELLLKHAHEESHEETQNVASEIVETLGCQALAVSTAGAYIHSNVTCTLGNYLTRFNNKKRDTLNYRLRTLDSYQRTVFSAFQLSFEKLSLASQGLIQMCAYLHPTAIPLEMFTRAAAYVGEDTYPGETTPINGISILEKFLGLFVKEGTWDDSVDELCRLSLASYDSTKKMLGFHSVLHACACETVQDSKNQRYGAILLLGRATPFGQANGDYQFRHQLTLHVQHIGLGDLPTIHVRQCLACILKDSGFGLQWEILEEEIFMLCKKVIGEHHPKTLTSMGNLALTYHLLGKLKSAQKLEEEVLVLRKKVFGEHHPDTLISMANLAMTYHALGEWESAQKLQEEVLVLCKKIIGEHHPRTLISMANLAMTYHALGKLKSAQKLQEQVLVLRKEVIGEHHPHTLTSMANIALHIMHLEMESAQKLQEEVLVLCKEVIGEHHPDTLTSMANIALTYHALGKWESAQKLQEEVLILRKEVIGEYHPQTLISMANLAMTYHALGRLESAQKLQEEVLVLFKKVIGEHHPDTLISMANLAMTYHALGRLESAQKLQEEVLVLRKEVIGEHHPDTLISMANLAMTYHALGRLESAQKLQEEVLVLFKKVIGEHHPDTLISMANLAMTYHALGRLESAQKLQEEVLVLRKKVIGEHHPHTLTSMDNLACTYQALGKFESAQKLQEEVLVLHKKVIGEQLGSTTLIH</sequence>
<dbReference type="Pfam" id="PF13424">
    <property type="entry name" value="TPR_12"/>
    <property type="match status" value="4"/>
</dbReference>
<dbReference type="Proteomes" id="UP000772434">
    <property type="component" value="Unassembled WGS sequence"/>
</dbReference>
<dbReference type="OrthoDB" id="1658288at2759"/>
<dbReference type="Pfam" id="PF13374">
    <property type="entry name" value="TPR_10"/>
    <property type="match status" value="2"/>
</dbReference>
<dbReference type="InterPro" id="IPR027417">
    <property type="entry name" value="P-loop_NTPase"/>
</dbReference>
<dbReference type="PANTHER" id="PTHR46082:SF11">
    <property type="entry name" value="AAA+ ATPASE DOMAIN-CONTAINING PROTEIN-RELATED"/>
    <property type="match status" value="1"/>
</dbReference>
<reference evidence="1" key="1">
    <citation type="submission" date="2020-11" db="EMBL/GenBank/DDBJ databases">
        <authorList>
            <consortium name="DOE Joint Genome Institute"/>
            <person name="Ahrendt S."/>
            <person name="Riley R."/>
            <person name="Andreopoulos W."/>
            <person name="Labutti K."/>
            <person name="Pangilinan J."/>
            <person name="Ruiz-Duenas F.J."/>
            <person name="Barrasa J.M."/>
            <person name="Sanchez-Garcia M."/>
            <person name="Camarero S."/>
            <person name="Miyauchi S."/>
            <person name="Serrano A."/>
            <person name="Linde D."/>
            <person name="Babiker R."/>
            <person name="Drula E."/>
            <person name="Ayuso-Fernandez I."/>
            <person name="Pacheco R."/>
            <person name="Padilla G."/>
            <person name="Ferreira P."/>
            <person name="Barriuso J."/>
            <person name="Kellner H."/>
            <person name="Castanera R."/>
            <person name="Alfaro M."/>
            <person name="Ramirez L."/>
            <person name="Pisabarro A.G."/>
            <person name="Kuo A."/>
            <person name="Tritt A."/>
            <person name="Lipzen A."/>
            <person name="He G."/>
            <person name="Yan M."/>
            <person name="Ng V."/>
            <person name="Cullen D."/>
            <person name="Martin F."/>
            <person name="Rosso M.-N."/>
            <person name="Henrissat B."/>
            <person name="Hibbett D."/>
            <person name="Martinez A.T."/>
            <person name="Grigoriev I.V."/>
        </authorList>
    </citation>
    <scope>NUCLEOTIDE SEQUENCE</scope>
    <source>
        <strain evidence="1">AH 40177</strain>
    </source>
</reference>
<dbReference type="SUPFAM" id="SSF48452">
    <property type="entry name" value="TPR-like"/>
    <property type="match status" value="3"/>
</dbReference>
<comment type="caution">
    <text evidence="1">The sequence shown here is derived from an EMBL/GenBank/DDBJ whole genome shotgun (WGS) entry which is preliminary data.</text>
</comment>
<gene>
    <name evidence="1" type="ORF">BDP27DRAFT_1451247</name>
</gene>
<accession>A0A9P5PD49</accession>
<evidence type="ECO:0008006" key="3">
    <source>
        <dbReference type="Google" id="ProtNLM"/>
    </source>
</evidence>
<dbReference type="SMART" id="SM00028">
    <property type="entry name" value="TPR"/>
    <property type="match status" value="9"/>
</dbReference>
<dbReference type="InterPro" id="IPR053137">
    <property type="entry name" value="NLR-like"/>
</dbReference>
<dbReference type="SUPFAM" id="SSF52540">
    <property type="entry name" value="P-loop containing nucleoside triphosphate hydrolases"/>
    <property type="match status" value="1"/>
</dbReference>
<dbReference type="AlphaFoldDB" id="A0A9P5PD49"/>
<evidence type="ECO:0000313" key="1">
    <source>
        <dbReference type="EMBL" id="KAF9063434.1"/>
    </source>
</evidence>
<dbReference type="InterPro" id="IPR019734">
    <property type="entry name" value="TPR_rpt"/>
</dbReference>
<evidence type="ECO:0000313" key="2">
    <source>
        <dbReference type="Proteomes" id="UP000772434"/>
    </source>
</evidence>
<dbReference type="Gene3D" id="3.40.50.300">
    <property type="entry name" value="P-loop containing nucleotide triphosphate hydrolases"/>
    <property type="match status" value="1"/>
</dbReference>
<protein>
    <recommendedName>
        <fullName evidence="3">TPR-like protein</fullName>
    </recommendedName>
</protein>
<dbReference type="EMBL" id="JADNRY010000146">
    <property type="protein sequence ID" value="KAF9063434.1"/>
    <property type="molecule type" value="Genomic_DNA"/>
</dbReference>
<organism evidence="1 2">
    <name type="scientific">Rhodocollybia butyracea</name>
    <dbReference type="NCBI Taxonomy" id="206335"/>
    <lineage>
        <taxon>Eukaryota</taxon>
        <taxon>Fungi</taxon>
        <taxon>Dikarya</taxon>
        <taxon>Basidiomycota</taxon>
        <taxon>Agaricomycotina</taxon>
        <taxon>Agaricomycetes</taxon>
        <taxon>Agaricomycetidae</taxon>
        <taxon>Agaricales</taxon>
        <taxon>Marasmiineae</taxon>
        <taxon>Omphalotaceae</taxon>
        <taxon>Rhodocollybia</taxon>
    </lineage>
</organism>
<dbReference type="PANTHER" id="PTHR46082">
    <property type="entry name" value="ATP/GTP-BINDING PROTEIN-RELATED"/>
    <property type="match status" value="1"/>
</dbReference>
<dbReference type="InterPro" id="IPR011990">
    <property type="entry name" value="TPR-like_helical_dom_sf"/>
</dbReference>